<dbReference type="InterPro" id="IPR036789">
    <property type="entry name" value="Ribosomal_uL6-like_a/b-dom_sf"/>
</dbReference>
<name>I6N5R0_9STRA</name>
<dbReference type="InterPro" id="IPR019906">
    <property type="entry name" value="Ribosomal_uL6_bac-type"/>
</dbReference>
<dbReference type="GO" id="GO:0003735">
    <property type="term" value="F:structural constituent of ribosome"/>
    <property type="evidence" value="ECO:0007669"/>
    <property type="project" value="InterPro"/>
</dbReference>
<dbReference type="GO" id="GO:0006412">
    <property type="term" value="P:translation"/>
    <property type="evidence" value="ECO:0007669"/>
    <property type="project" value="InterPro"/>
</dbReference>
<organism evidence="1">
    <name type="scientific">Kryptoperidinium foliaceum endosymbiont</name>
    <dbReference type="NCBI Taxonomy" id="1079369"/>
    <lineage>
        <taxon>Eukaryota</taxon>
        <taxon>Sar</taxon>
        <taxon>Stramenopiles</taxon>
        <taxon>Ochrophyta</taxon>
        <taxon>Bacillariophyta</taxon>
        <taxon>Bacillariophyceae</taxon>
        <taxon>Bacillariophycidae</taxon>
    </lineage>
</organism>
<dbReference type="AlphaFoldDB" id="I6N5R0"/>
<protein>
    <submittedName>
        <fullName evidence="1">Ribosomal protein L6</fullName>
    </submittedName>
</protein>
<dbReference type="GO" id="GO:0005840">
    <property type="term" value="C:ribosome"/>
    <property type="evidence" value="ECO:0007669"/>
    <property type="project" value="UniProtKB-KW"/>
</dbReference>
<reference evidence="1" key="1">
    <citation type="journal article" date="2012" name="PLoS ONE">
        <title>Tertiary endosymbiosis in two dinotoms has generated little change in the mitochondrial genomes of their dinoflagellate hosts and diatom endosymbionts.</title>
        <authorList>
            <person name="Imanian B."/>
            <person name="Pombert J.F."/>
            <person name="Dorrell R.G."/>
            <person name="Burki F."/>
            <person name="Keeling P.J."/>
        </authorList>
    </citation>
    <scope>NUCLEOTIDE SEQUENCE</scope>
</reference>
<dbReference type="Gene3D" id="3.90.930.12">
    <property type="entry name" value="Ribosomal protein L6, alpha-beta domain"/>
    <property type="match status" value="1"/>
</dbReference>
<accession>I6N5R0</accession>
<dbReference type="EMBL" id="JN378734">
    <property type="protein sequence ID" value="AEP20717.1"/>
    <property type="molecule type" value="Genomic_DNA"/>
</dbReference>
<keyword evidence="1" id="KW-0689">Ribosomal protein</keyword>
<dbReference type="GO" id="GO:0019843">
    <property type="term" value="F:rRNA binding"/>
    <property type="evidence" value="ECO:0007669"/>
    <property type="project" value="InterPro"/>
</dbReference>
<dbReference type="SUPFAM" id="SSF56053">
    <property type="entry name" value="Ribosomal protein L6"/>
    <property type="match status" value="1"/>
</dbReference>
<sequence length="197" mass="22710">MSSLNRLKKNILFKIPKNIKVLYCDEKNLITFIGPFQTKSLKVKVKLFLTADSNMIMVTNIFASKASATDVKNINKLQGTTVAKIKQNSKIEITYTLYHKLNLVGVGYRVFPYEQLDNQLYFKLGFSHLTYFKVPSSLKLIVKSLLNYSYLVISSFDVLTQTAARIRAFKNQNLIKVKGFYMIKKITLKKGKRYNNQ</sequence>
<gene>
    <name evidence="1" type="primary">rpl6</name>
</gene>
<dbReference type="PRINTS" id="PR00059">
    <property type="entry name" value="RIBOSOMALL6"/>
</dbReference>
<evidence type="ECO:0000313" key="1">
    <source>
        <dbReference type="EMBL" id="AEP20717.1"/>
    </source>
</evidence>
<keyword evidence="1" id="KW-0687">Ribonucleoprotein</keyword>
<keyword evidence="1" id="KW-0496">Mitochondrion</keyword>
<geneLocation type="mitochondrion" evidence="1"/>
<proteinExistence type="predicted"/>